<gene>
    <name evidence="10" type="ORF">DVK44_05365</name>
</gene>
<feature type="transmembrane region" description="Helical" evidence="9">
    <location>
        <begin position="135"/>
        <end position="153"/>
    </location>
</feature>
<keyword evidence="7 9" id="KW-0472">Membrane</keyword>
<organism evidence="10 11">
    <name type="scientific">Streptomyces paludis</name>
    <dbReference type="NCBI Taxonomy" id="2282738"/>
    <lineage>
        <taxon>Bacteria</taxon>
        <taxon>Bacillati</taxon>
        <taxon>Actinomycetota</taxon>
        <taxon>Actinomycetes</taxon>
        <taxon>Kitasatosporales</taxon>
        <taxon>Streptomycetaceae</taxon>
        <taxon>Streptomyces</taxon>
    </lineage>
</organism>
<evidence type="ECO:0000256" key="3">
    <source>
        <dbReference type="ARBA" id="ARBA00022448"/>
    </source>
</evidence>
<feature type="transmembrane region" description="Helical" evidence="9">
    <location>
        <begin position="51"/>
        <end position="72"/>
    </location>
</feature>
<proteinExistence type="inferred from homology"/>
<feature type="region of interest" description="Disordered" evidence="8">
    <location>
        <begin position="1"/>
        <end position="29"/>
    </location>
</feature>
<dbReference type="Pfam" id="PF01032">
    <property type="entry name" value="FecCD"/>
    <property type="match status" value="1"/>
</dbReference>
<dbReference type="SUPFAM" id="SSF81345">
    <property type="entry name" value="ABC transporter involved in vitamin B12 uptake, BtuC"/>
    <property type="match status" value="1"/>
</dbReference>
<reference evidence="11" key="1">
    <citation type="submission" date="2018-07" db="EMBL/GenBank/DDBJ databases">
        <authorList>
            <person name="Zhao J."/>
        </authorList>
    </citation>
    <scope>NUCLEOTIDE SEQUENCE [LARGE SCALE GENOMIC DNA]</scope>
    <source>
        <strain evidence="11">GSSD-12</strain>
    </source>
</reference>
<protein>
    <submittedName>
        <fullName evidence="10">Ferrichrome ABC transporter permease</fullName>
    </submittedName>
</protein>
<evidence type="ECO:0000256" key="6">
    <source>
        <dbReference type="ARBA" id="ARBA00022989"/>
    </source>
</evidence>
<dbReference type="GO" id="GO:0022857">
    <property type="term" value="F:transmembrane transporter activity"/>
    <property type="evidence" value="ECO:0007669"/>
    <property type="project" value="InterPro"/>
</dbReference>
<dbReference type="Gene3D" id="1.10.3470.10">
    <property type="entry name" value="ABC transporter involved in vitamin B12 uptake, BtuC"/>
    <property type="match status" value="1"/>
</dbReference>
<dbReference type="EMBL" id="CP031194">
    <property type="protein sequence ID" value="AXG77205.1"/>
    <property type="molecule type" value="Genomic_DNA"/>
</dbReference>
<dbReference type="KEGG" id="spad:DVK44_05365"/>
<comment type="subcellular location">
    <subcellularLocation>
        <location evidence="1">Cell membrane</location>
        <topology evidence="1">Multi-pass membrane protein</topology>
    </subcellularLocation>
</comment>
<dbReference type="PANTHER" id="PTHR30472:SF24">
    <property type="entry name" value="FERRIC ENTEROBACTIN TRANSPORT SYSTEM PERMEASE PROTEIN FEPG"/>
    <property type="match status" value="1"/>
</dbReference>
<sequence>MTAGSAAGTKPGASGGTSGGTKPVVPRGSGGPRGYLTLGGAVALPVRRVSVVVALCTVLLTAVAAVATLSLGRLGISLADLPGALTGGATGKNAFVLERLRGPRLVVGIGTGAALGLSGALFQSVTRNPLGSPDVIGLGAGAGAGAAIVALLLPGTVPVWAGALAGAALAMALVYVSTGSGFRNPGRLVVAGIGVAAIATAVIQYVVYAVERDKAAVLTAYVNGSLAARSWDHATTIWLVLLVTVPLTALIARRLSLGEMGDEIAAGLGAEPRTTKSLAVLLSIVLSAGAVSVAGPIAFIALTAPQIAKRLTRSSGPHLTLSALFGALLLVTADLCAQQLPLFENLPVGIYTMAIGGAYLGFLLMREWRKGVL</sequence>
<dbReference type="Proteomes" id="UP000253868">
    <property type="component" value="Chromosome"/>
</dbReference>
<evidence type="ECO:0000256" key="2">
    <source>
        <dbReference type="ARBA" id="ARBA00007935"/>
    </source>
</evidence>
<dbReference type="InterPro" id="IPR000522">
    <property type="entry name" value="ABC_transptr_permease_BtuC"/>
</dbReference>
<evidence type="ECO:0000256" key="4">
    <source>
        <dbReference type="ARBA" id="ARBA00022475"/>
    </source>
</evidence>
<name>A0A345HKI1_9ACTN</name>
<dbReference type="AlphaFoldDB" id="A0A345HKI1"/>
<feature type="transmembrane region" description="Helical" evidence="9">
    <location>
        <begin position="316"/>
        <end position="336"/>
    </location>
</feature>
<dbReference type="OrthoDB" id="4455417at2"/>
<evidence type="ECO:0000256" key="1">
    <source>
        <dbReference type="ARBA" id="ARBA00004651"/>
    </source>
</evidence>
<accession>A0A345HKI1</accession>
<dbReference type="GO" id="GO:0033214">
    <property type="term" value="P:siderophore-iron import into cell"/>
    <property type="evidence" value="ECO:0007669"/>
    <property type="project" value="TreeGrafter"/>
</dbReference>
<feature type="transmembrane region" description="Helical" evidence="9">
    <location>
        <begin position="188"/>
        <end position="210"/>
    </location>
</feature>
<dbReference type="PANTHER" id="PTHR30472">
    <property type="entry name" value="FERRIC ENTEROBACTIN TRANSPORT SYSTEM PERMEASE PROTEIN"/>
    <property type="match status" value="1"/>
</dbReference>
<feature type="transmembrane region" description="Helical" evidence="9">
    <location>
        <begin position="278"/>
        <end position="304"/>
    </location>
</feature>
<feature type="transmembrane region" description="Helical" evidence="9">
    <location>
        <begin position="159"/>
        <end position="176"/>
    </location>
</feature>
<evidence type="ECO:0000256" key="8">
    <source>
        <dbReference type="SAM" id="MobiDB-lite"/>
    </source>
</evidence>
<evidence type="ECO:0000256" key="9">
    <source>
        <dbReference type="SAM" id="Phobius"/>
    </source>
</evidence>
<feature type="transmembrane region" description="Helical" evidence="9">
    <location>
        <begin position="230"/>
        <end position="252"/>
    </location>
</feature>
<evidence type="ECO:0000313" key="10">
    <source>
        <dbReference type="EMBL" id="AXG77205.1"/>
    </source>
</evidence>
<comment type="similarity">
    <text evidence="2">Belongs to the binding-protein-dependent transport system permease family. FecCD subfamily.</text>
</comment>
<evidence type="ECO:0000256" key="7">
    <source>
        <dbReference type="ARBA" id="ARBA00023136"/>
    </source>
</evidence>
<evidence type="ECO:0000256" key="5">
    <source>
        <dbReference type="ARBA" id="ARBA00022692"/>
    </source>
</evidence>
<keyword evidence="4" id="KW-1003">Cell membrane</keyword>
<dbReference type="CDD" id="cd06550">
    <property type="entry name" value="TM_ABC_iron-siderophores_like"/>
    <property type="match status" value="1"/>
</dbReference>
<keyword evidence="5 9" id="KW-0812">Transmembrane</keyword>
<feature type="transmembrane region" description="Helical" evidence="9">
    <location>
        <begin position="105"/>
        <end position="123"/>
    </location>
</feature>
<keyword evidence="6 9" id="KW-1133">Transmembrane helix</keyword>
<feature type="transmembrane region" description="Helical" evidence="9">
    <location>
        <begin position="348"/>
        <end position="365"/>
    </location>
</feature>
<dbReference type="GO" id="GO:0005886">
    <property type="term" value="C:plasma membrane"/>
    <property type="evidence" value="ECO:0007669"/>
    <property type="project" value="UniProtKB-SubCell"/>
</dbReference>
<keyword evidence="11" id="KW-1185">Reference proteome</keyword>
<keyword evidence="3" id="KW-0813">Transport</keyword>
<dbReference type="InterPro" id="IPR037294">
    <property type="entry name" value="ABC_BtuC-like"/>
</dbReference>
<evidence type="ECO:0000313" key="11">
    <source>
        <dbReference type="Proteomes" id="UP000253868"/>
    </source>
</evidence>